<dbReference type="InterPro" id="IPR007527">
    <property type="entry name" value="Znf_SWIM"/>
</dbReference>
<dbReference type="GO" id="GO:0008270">
    <property type="term" value="F:zinc ion binding"/>
    <property type="evidence" value="ECO:0007669"/>
    <property type="project" value="UniProtKB-KW"/>
</dbReference>
<dbReference type="GeneID" id="107466209"/>
<dbReference type="KEGG" id="adu:107466209"/>
<dbReference type="AlphaFoldDB" id="A0A6P4BIX2"/>
<dbReference type="RefSeq" id="XP_015940686.2">
    <property type="nucleotide sequence ID" value="XM_016085200.3"/>
</dbReference>
<dbReference type="InterPro" id="IPR004330">
    <property type="entry name" value="FAR1_DNA_bnd_dom"/>
</dbReference>
<dbReference type="PROSITE" id="PS50966">
    <property type="entry name" value="ZF_SWIM"/>
    <property type="match status" value="1"/>
</dbReference>
<proteinExistence type="predicted"/>
<dbReference type="InterPro" id="IPR018289">
    <property type="entry name" value="MULE_transposase_dom"/>
</dbReference>
<protein>
    <submittedName>
        <fullName evidence="9">Protein FAR1-RELATED SEQUENCE 5-like</fullName>
    </submittedName>
</protein>
<dbReference type="PANTHER" id="PTHR47718">
    <property type="entry name" value="OS01G0519700 PROTEIN"/>
    <property type="match status" value="1"/>
</dbReference>
<dbReference type="InterPro" id="IPR006564">
    <property type="entry name" value="Znf_PMZ"/>
</dbReference>
<accession>A0A6P4BIX2</accession>
<dbReference type="SMART" id="SM00575">
    <property type="entry name" value="ZnF_PMZ"/>
    <property type="match status" value="1"/>
</dbReference>
<evidence type="ECO:0000256" key="5">
    <source>
        <dbReference type="SAM" id="MobiDB-lite"/>
    </source>
</evidence>
<evidence type="ECO:0000256" key="4">
    <source>
        <dbReference type="PROSITE-ProRule" id="PRU00047"/>
    </source>
</evidence>
<keyword evidence="1" id="KW-0479">Metal-binding</keyword>
<evidence type="ECO:0000256" key="3">
    <source>
        <dbReference type="ARBA" id="ARBA00022833"/>
    </source>
</evidence>
<dbReference type="SUPFAM" id="SSF57756">
    <property type="entry name" value="Retrovirus zinc finger-like domains"/>
    <property type="match status" value="1"/>
</dbReference>
<name>A0A6P4BIX2_ARADU</name>
<feature type="region of interest" description="Disordered" evidence="5">
    <location>
        <begin position="671"/>
        <end position="763"/>
    </location>
</feature>
<dbReference type="InterPro" id="IPR001878">
    <property type="entry name" value="Znf_CCHC"/>
</dbReference>
<reference evidence="8" key="1">
    <citation type="journal article" date="2016" name="Nat. Genet.">
        <title>The genome sequences of Arachis duranensis and Arachis ipaensis, the diploid ancestors of cultivated peanut.</title>
        <authorList>
            <person name="Bertioli D.J."/>
            <person name="Cannon S.B."/>
            <person name="Froenicke L."/>
            <person name="Huang G."/>
            <person name="Farmer A.D."/>
            <person name="Cannon E.K."/>
            <person name="Liu X."/>
            <person name="Gao D."/>
            <person name="Clevenger J."/>
            <person name="Dash S."/>
            <person name="Ren L."/>
            <person name="Moretzsohn M.C."/>
            <person name="Shirasawa K."/>
            <person name="Huang W."/>
            <person name="Vidigal B."/>
            <person name="Abernathy B."/>
            <person name="Chu Y."/>
            <person name="Niederhuth C.E."/>
            <person name="Umale P."/>
            <person name="Araujo A.C."/>
            <person name="Kozik A."/>
            <person name="Kim K.D."/>
            <person name="Burow M.D."/>
            <person name="Varshney R.K."/>
            <person name="Wang X."/>
            <person name="Zhang X."/>
            <person name="Barkley N."/>
            <person name="Guimaraes P.M."/>
            <person name="Isobe S."/>
            <person name="Guo B."/>
            <person name="Liao B."/>
            <person name="Stalker H.T."/>
            <person name="Schmitz R.J."/>
            <person name="Scheffler B.E."/>
            <person name="Leal-Bertioli S.C."/>
            <person name="Xun X."/>
            <person name="Jackson S.A."/>
            <person name="Michelmore R."/>
            <person name="Ozias-Akins P."/>
        </authorList>
    </citation>
    <scope>NUCLEOTIDE SEQUENCE [LARGE SCALE GENOMIC DNA]</scope>
    <source>
        <strain evidence="8">cv. V14167</strain>
    </source>
</reference>
<feature type="domain" description="CCHC-type" evidence="6">
    <location>
        <begin position="701"/>
        <end position="717"/>
    </location>
</feature>
<dbReference type="Pfam" id="PF03101">
    <property type="entry name" value="FAR1"/>
    <property type="match status" value="1"/>
</dbReference>
<dbReference type="InterPro" id="IPR036875">
    <property type="entry name" value="Znf_CCHC_sf"/>
</dbReference>
<reference evidence="9" key="2">
    <citation type="submission" date="2025-08" db="UniProtKB">
        <authorList>
            <consortium name="RefSeq"/>
        </authorList>
    </citation>
    <scope>IDENTIFICATION</scope>
    <source>
        <tissue evidence="9">Whole plant</tissue>
    </source>
</reference>
<gene>
    <name evidence="9" type="primary">LOC107466209</name>
</gene>
<keyword evidence="2 4" id="KW-0863">Zinc-finger</keyword>
<dbReference type="Proteomes" id="UP000515211">
    <property type="component" value="Chromosome 1"/>
</dbReference>
<keyword evidence="3" id="KW-0862">Zinc</keyword>
<evidence type="ECO:0000259" key="7">
    <source>
        <dbReference type="PROSITE" id="PS50966"/>
    </source>
</evidence>
<dbReference type="PANTHER" id="PTHR47718:SF15">
    <property type="entry name" value="PROTEIN FAR1-RELATED SEQUENCE 5-LIKE"/>
    <property type="match status" value="1"/>
</dbReference>
<feature type="compositionally biased region" description="Basic residues" evidence="5">
    <location>
        <begin position="690"/>
        <end position="704"/>
    </location>
</feature>
<keyword evidence="8" id="KW-1185">Reference proteome</keyword>
<evidence type="ECO:0000313" key="9">
    <source>
        <dbReference type="RefSeq" id="XP_015940686.2"/>
    </source>
</evidence>
<evidence type="ECO:0000259" key="6">
    <source>
        <dbReference type="PROSITE" id="PS50158"/>
    </source>
</evidence>
<dbReference type="Pfam" id="PF10551">
    <property type="entry name" value="MULE"/>
    <property type="match status" value="1"/>
</dbReference>
<evidence type="ECO:0000256" key="2">
    <source>
        <dbReference type="ARBA" id="ARBA00022771"/>
    </source>
</evidence>
<evidence type="ECO:0000256" key="1">
    <source>
        <dbReference type="ARBA" id="ARBA00022723"/>
    </source>
</evidence>
<evidence type="ECO:0000313" key="8">
    <source>
        <dbReference type="Proteomes" id="UP000515211"/>
    </source>
</evidence>
<sequence>MDVDSEPLNSQENVEDCLMTSVEENVNCTCDCGGSSSKCVVVTADDIINQTFETSDAAYNLYVRYARCVGSGVRKGDIARGKDGTQRRRRFFCNKEGKRADKYISNLNRKREHKALTRTGCEAMLAVYFDAKTSAWRVKKLVEKHNHDLVPQCLVHLIPNHRGMNEAQKAQANTMHYNGLPSSKIMGLMVGQAGGYANVGFTKKDLNNHIERTRRAKLIGGDSNATISYLLGKADVDPMAIARYSATDESRLANLFWADGICRADYQCFGDVLAFDTTYRKNKYRRPLVIFSGCNHHRQTCIFGFALIENEQTATYTWLLQNFLDVMLNKSPSVVVTDGDEAMKAAIQEIFPNATHRLCGWHIQRNVTANIKSKGFSDDFRRCLYAPWHPNEFEGYWENMIKKYGLEENEWVLDEYQKRKSWASAYLRDKFCAGFRTTSRCEGINNFIKRFIGIRQSLLELVQNLEHALRDYRHNELVSQFKTVYGEPVLTTRLAALELCAVNFYTREMFGKVKTEIEGVAALDVINEENISTTVVLKVKEYDRGQHIYTVLYERNTENMECECSRWSSEGIPCSHMFCAMKRLGLQKLPESLLLRRWSKDAKKYPDESSAGSTVQDGERDFLMRYGALSVAATWMVFLGAQDGPSFHDTMNEVSRLTKILEQKSCLKRGTRDSPMPNFVGDPSVVKTKGAPKGKKESRKRRCTKCNNAGHVKKNCPVKNEGDNLGDKISGGTQASFGVEEELPKDPMASQGTQANNDDFQQK</sequence>
<dbReference type="PROSITE" id="PS50158">
    <property type="entry name" value="ZF_CCHC"/>
    <property type="match status" value="1"/>
</dbReference>
<feature type="domain" description="SWIM-type" evidence="7">
    <location>
        <begin position="549"/>
        <end position="585"/>
    </location>
</feature>
<feature type="compositionally biased region" description="Polar residues" evidence="5">
    <location>
        <begin position="750"/>
        <end position="763"/>
    </location>
</feature>
<organism evidence="8 9">
    <name type="scientific">Arachis duranensis</name>
    <name type="common">Wild peanut</name>
    <dbReference type="NCBI Taxonomy" id="130453"/>
    <lineage>
        <taxon>Eukaryota</taxon>
        <taxon>Viridiplantae</taxon>
        <taxon>Streptophyta</taxon>
        <taxon>Embryophyta</taxon>
        <taxon>Tracheophyta</taxon>
        <taxon>Spermatophyta</taxon>
        <taxon>Magnoliopsida</taxon>
        <taxon>eudicotyledons</taxon>
        <taxon>Gunneridae</taxon>
        <taxon>Pentapetalae</taxon>
        <taxon>rosids</taxon>
        <taxon>fabids</taxon>
        <taxon>Fabales</taxon>
        <taxon>Fabaceae</taxon>
        <taxon>Papilionoideae</taxon>
        <taxon>50 kb inversion clade</taxon>
        <taxon>dalbergioids sensu lato</taxon>
        <taxon>Dalbergieae</taxon>
        <taxon>Pterocarpus clade</taxon>
        <taxon>Arachis</taxon>
    </lineage>
</organism>
<dbReference type="GO" id="GO:0003676">
    <property type="term" value="F:nucleic acid binding"/>
    <property type="evidence" value="ECO:0007669"/>
    <property type="project" value="InterPro"/>
</dbReference>